<dbReference type="PROSITE" id="PS50883">
    <property type="entry name" value="EAL"/>
    <property type="match status" value="1"/>
</dbReference>
<dbReference type="PANTHER" id="PTHR44757">
    <property type="entry name" value="DIGUANYLATE CYCLASE DGCP"/>
    <property type="match status" value="1"/>
</dbReference>
<dbReference type="EMBL" id="FMZF01000005">
    <property type="protein sequence ID" value="SDD05176.1"/>
    <property type="molecule type" value="Genomic_DNA"/>
</dbReference>
<dbReference type="PROSITE" id="PS50113">
    <property type="entry name" value="PAC"/>
    <property type="match status" value="1"/>
</dbReference>
<feature type="compositionally biased region" description="Low complexity" evidence="1">
    <location>
        <begin position="418"/>
        <end position="431"/>
    </location>
</feature>
<dbReference type="PROSITE" id="PS50112">
    <property type="entry name" value="PAS"/>
    <property type="match status" value="1"/>
</dbReference>
<evidence type="ECO:0000259" key="5">
    <source>
        <dbReference type="PROSITE" id="PS50887"/>
    </source>
</evidence>
<protein>
    <submittedName>
        <fullName evidence="6">PAS domain S-box-containing protein/diguanylate cyclase (GGDEF) domain-containing protein</fullName>
    </submittedName>
</protein>
<feature type="domain" description="PAC" evidence="3">
    <location>
        <begin position="531"/>
        <end position="583"/>
    </location>
</feature>
<evidence type="ECO:0000259" key="4">
    <source>
        <dbReference type="PROSITE" id="PS50883"/>
    </source>
</evidence>
<dbReference type="Pfam" id="PF00563">
    <property type="entry name" value="EAL"/>
    <property type="match status" value="1"/>
</dbReference>
<dbReference type="CDD" id="cd01948">
    <property type="entry name" value="EAL"/>
    <property type="match status" value="1"/>
</dbReference>
<dbReference type="Pfam" id="PF00990">
    <property type="entry name" value="GGDEF"/>
    <property type="match status" value="1"/>
</dbReference>
<name>A0A1G6RML6_9ACTN</name>
<feature type="domain" description="PAS" evidence="2">
    <location>
        <begin position="454"/>
        <end position="527"/>
    </location>
</feature>
<dbReference type="InterPro" id="IPR001633">
    <property type="entry name" value="EAL_dom"/>
</dbReference>
<evidence type="ECO:0000259" key="2">
    <source>
        <dbReference type="PROSITE" id="PS50112"/>
    </source>
</evidence>
<dbReference type="Gene3D" id="3.30.450.20">
    <property type="entry name" value="PAS domain"/>
    <property type="match status" value="1"/>
</dbReference>
<proteinExistence type="predicted"/>
<accession>A0A1G6RML6</accession>
<dbReference type="InterPro" id="IPR000014">
    <property type="entry name" value="PAS"/>
</dbReference>
<feature type="domain" description="GGDEF" evidence="5">
    <location>
        <begin position="629"/>
        <end position="769"/>
    </location>
</feature>
<dbReference type="Proteomes" id="UP000199416">
    <property type="component" value="Unassembled WGS sequence"/>
</dbReference>
<dbReference type="Pfam" id="PF10069">
    <property type="entry name" value="DICT"/>
    <property type="match status" value="1"/>
</dbReference>
<dbReference type="CDD" id="cd00130">
    <property type="entry name" value="PAS"/>
    <property type="match status" value="1"/>
</dbReference>
<dbReference type="PROSITE" id="PS50887">
    <property type="entry name" value="GGDEF"/>
    <property type="match status" value="1"/>
</dbReference>
<gene>
    <name evidence="6" type="ORF">SAMN05660690_3230</name>
</gene>
<dbReference type="InterPro" id="IPR035965">
    <property type="entry name" value="PAS-like_dom_sf"/>
</dbReference>
<dbReference type="InterPro" id="IPR019278">
    <property type="entry name" value="DICT_dom"/>
</dbReference>
<dbReference type="SMART" id="SM00091">
    <property type="entry name" value="PAS"/>
    <property type="match status" value="1"/>
</dbReference>
<dbReference type="RefSeq" id="WP_245692272.1">
    <property type="nucleotide sequence ID" value="NZ_FMZF01000005.1"/>
</dbReference>
<dbReference type="AlphaFoldDB" id="A0A1G6RML6"/>
<dbReference type="PANTHER" id="PTHR44757:SF2">
    <property type="entry name" value="BIOFILM ARCHITECTURE MAINTENANCE PROTEIN MBAA"/>
    <property type="match status" value="1"/>
</dbReference>
<sequence>MSSPAEARTPLPADPVLADAVRGVHSVFQPIVELDTGRVVAYEALARGPVGPLERPDALFAAARAAGRLAELDEACRAAAFRGAVDAALVAPLTLFVNVEPEVLDTAPLADLLAIAERAPGHLRVVMEITERALAARPAELLRTVERVRELGWAIAVDDVGAESMSLAFLPLLSPDVVKLDLRLVQERPGPAVAEIMNAVNAHAERTGAVVLAEGIEHEEHLRTARGLGATLGQGWHFGRPAPGPADGLPVGELVLPGAGRTSGALGAVSPFACLPDDVPLRRAPKALLIELSKQLEREAARLGETCVVAATFQEARHFTPSTTRRYRDLVERTGFVCALGEDLPVEPLPDLRGAALSPEDPVRGEWDVAVLSPHFSAALLARDLGDDGPDLERTFEYALTYERGTVSRAASSLLSRVAPRTGPAPATAAPAGPPPAGTASRPAAGLAVGTTNAEVLLRRALEATPSGVTVVDMRLPDQPIVYANQAFRDLAGLPSEDILGRNCRLLQSPETDPAAVDRIRAAVAAGRACRETVLNLRGPERTPWWNELHLAPVHDADGTVVQYIGVQVDVTARVEAERALVRERDRTSAALARIQELAYTDPLTGLLNRRRLEEQVEAAIWETRARGDALGLLFVDLDGFKAVNDRLGHAAGDELLQQVARRLRDRVRRRDLVARLGGDEFLVALPDLAPETAVAEAGRVAEELAASLGRPVALRGTEVTVGASVGVSVCPADGVAFADLLHAADLRMYEQKAQRRAAGREVPVPASPVPLG</sequence>
<organism evidence="6 7">
    <name type="scientific">Geodermatophilus telluris</name>
    <dbReference type="NCBI Taxonomy" id="1190417"/>
    <lineage>
        <taxon>Bacteria</taxon>
        <taxon>Bacillati</taxon>
        <taxon>Actinomycetota</taxon>
        <taxon>Actinomycetes</taxon>
        <taxon>Geodermatophilales</taxon>
        <taxon>Geodermatophilaceae</taxon>
        <taxon>Geodermatophilus</taxon>
    </lineage>
</organism>
<feature type="region of interest" description="Disordered" evidence="1">
    <location>
        <begin position="418"/>
        <end position="444"/>
    </location>
</feature>
<dbReference type="SMART" id="SM00052">
    <property type="entry name" value="EAL"/>
    <property type="match status" value="1"/>
</dbReference>
<dbReference type="InterPro" id="IPR035919">
    <property type="entry name" value="EAL_sf"/>
</dbReference>
<evidence type="ECO:0000259" key="3">
    <source>
        <dbReference type="PROSITE" id="PS50113"/>
    </source>
</evidence>
<evidence type="ECO:0000313" key="7">
    <source>
        <dbReference type="Proteomes" id="UP000199416"/>
    </source>
</evidence>
<evidence type="ECO:0000313" key="6">
    <source>
        <dbReference type="EMBL" id="SDD05176.1"/>
    </source>
</evidence>
<dbReference type="InterPro" id="IPR000700">
    <property type="entry name" value="PAS-assoc_C"/>
</dbReference>
<dbReference type="Gene3D" id="3.20.20.450">
    <property type="entry name" value="EAL domain"/>
    <property type="match status" value="1"/>
</dbReference>
<dbReference type="InterPro" id="IPR052155">
    <property type="entry name" value="Biofilm_reg_signaling"/>
</dbReference>
<dbReference type="SMART" id="SM00086">
    <property type="entry name" value="PAC"/>
    <property type="match status" value="1"/>
</dbReference>
<dbReference type="InterPro" id="IPR029787">
    <property type="entry name" value="Nucleotide_cyclase"/>
</dbReference>
<dbReference type="InterPro" id="IPR000160">
    <property type="entry name" value="GGDEF_dom"/>
</dbReference>
<feature type="domain" description="EAL" evidence="4">
    <location>
        <begin position="6"/>
        <end position="255"/>
    </location>
</feature>
<dbReference type="InterPro" id="IPR001610">
    <property type="entry name" value="PAC"/>
</dbReference>
<dbReference type="Gene3D" id="3.30.70.270">
    <property type="match status" value="1"/>
</dbReference>
<dbReference type="InterPro" id="IPR043128">
    <property type="entry name" value="Rev_trsase/Diguanyl_cyclase"/>
</dbReference>
<dbReference type="SUPFAM" id="SSF141868">
    <property type="entry name" value="EAL domain-like"/>
    <property type="match status" value="1"/>
</dbReference>
<evidence type="ECO:0000256" key="1">
    <source>
        <dbReference type="SAM" id="MobiDB-lite"/>
    </source>
</evidence>
<dbReference type="CDD" id="cd01949">
    <property type="entry name" value="GGDEF"/>
    <property type="match status" value="1"/>
</dbReference>
<dbReference type="STRING" id="1190417.SAMN05660690_3230"/>
<dbReference type="SUPFAM" id="SSF55073">
    <property type="entry name" value="Nucleotide cyclase"/>
    <property type="match status" value="1"/>
</dbReference>
<dbReference type="NCBIfam" id="TIGR00254">
    <property type="entry name" value="GGDEF"/>
    <property type="match status" value="1"/>
</dbReference>
<dbReference type="SMART" id="SM00267">
    <property type="entry name" value="GGDEF"/>
    <property type="match status" value="1"/>
</dbReference>
<dbReference type="FunFam" id="3.30.70.270:FF:000001">
    <property type="entry name" value="Diguanylate cyclase domain protein"/>
    <property type="match status" value="1"/>
</dbReference>
<keyword evidence="7" id="KW-1185">Reference proteome</keyword>
<dbReference type="Pfam" id="PF13426">
    <property type="entry name" value="PAS_9"/>
    <property type="match status" value="1"/>
</dbReference>
<dbReference type="SUPFAM" id="SSF55785">
    <property type="entry name" value="PYP-like sensor domain (PAS domain)"/>
    <property type="match status" value="1"/>
</dbReference>
<dbReference type="NCBIfam" id="TIGR00229">
    <property type="entry name" value="sensory_box"/>
    <property type="match status" value="1"/>
</dbReference>
<reference evidence="7" key="1">
    <citation type="submission" date="2016-10" db="EMBL/GenBank/DDBJ databases">
        <authorList>
            <person name="Varghese N."/>
            <person name="Submissions S."/>
        </authorList>
    </citation>
    <scope>NUCLEOTIDE SEQUENCE [LARGE SCALE GENOMIC DNA]</scope>
    <source>
        <strain evidence="7">DSM 45421</strain>
    </source>
</reference>